<dbReference type="Proteomes" id="UP000005104">
    <property type="component" value="Chromosome"/>
</dbReference>
<sequence>MLVRGNWIAVSRKRVLSMAESVIVIDVGSGTQDILLYQPERNLENCPKFIVPSRTQIVAAQIRKATVQGKEIFLHGHLMGGGACAAALKKHIGTGLRAYATSQAAVTFNDNLSQVEGMGIMLCEEAPESAIPIWMGDVDTFSLKQAFEAFSLDYPLKTAVAVQDHGFSVTESNRTLRFRLWEEFVLQGGDLRSLVFKQDIPEVYTRMRAVREIIPDAVLTDTGTAALLGIMADHYVKPRLNEGILAVNIGNSHTLVAAIRGERVYGLFEHHTSMVNVDSLANLIRRFQNAELINAEIYEQGGHGATLHPEMRPGWDFVVVTGPRRSMVKSLNWYEAAPYGDMMLTGCFGILAGMGIR</sequence>
<evidence type="ECO:0000313" key="1">
    <source>
        <dbReference type="EMBL" id="EHQ87571.1"/>
    </source>
</evidence>
<protein>
    <recommendedName>
        <fullName evidence="3">Pyruvate formate lyase-activating protein</fullName>
    </recommendedName>
</protein>
<dbReference type="Pfam" id="PF08735">
    <property type="entry name" value="DUF1786"/>
    <property type="match status" value="1"/>
</dbReference>
<dbReference type="eggNOG" id="COG4012">
    <property type="taxonomic scope" value="Bacteria"/>
</dbReference>
<proteinExistence type="predicted"/>
<keyword evidence="2" id="KW-1185">Reference proteome</keyword>
<dbReference type="EMBL" id="CM001441">
    <property type="protein sequence ID" value="EHQ87571.1"/>
    <property type="molecule type" value="Genomic_DNA"/>
</dbReference>
<evidence type="ECO:0008006" key="3">
    <source>
        <dbReference type="Google" id="ProtNLM"/>
    </source>
</evidence>
<dbReference type="AlphaFoldDB" id="H5Y1F8"/>
<dbReference type="STRING" id="768710.DesyoDRAFT_0377"/>
<name>H5Y1F8_9FIRM</name>
<organism evidence="1 2">
    <name type="scientific">Desulfosporosinus youngiae DSM 17734</name>
    <dbReference type="NCBI Taxonomy" id="768710"/>
    <lineage>
        <taxon>Bacteria</taxon>
        <taxon>Bacillati</taxon>
        <taxon>Bacillota</taxon>
        <taxon>Clostridia</taxon>
        <taxon>Eubacteriales</taxon>
        <taxon>Desulfitobacteriaceae</taxon>
        <taxon>Desulfosporosinus</taxon>
    </lineage>
</organism>
<dbReference type="InterPro" id="IPR014846">
    <property type="entry name" value="DUF1786_pyruvate_format-lyase"/>
</dbReference>
<dbReference type="HOGENOM" id="CLU_803466_0_0_9"/>
<accession>H5Y1F8</accession>
<reference evidence="1 2" key="1">
    <citation type="submission" date="2011-11" db="EMBL/GenBank/DDBJ databases">
        <title>The Noncontiguous Finished genome of Desulfosporosinus youngiae DSM 17734.</title>
        <authorList>
            <consortium name="US DOE Joint Genome Institute (JGI-PGF)"/>
            <person name="Lucas S."/>
            <person name="Han J."/>
            <person name="Lapidus A."/>
            <person name="Cheng J.-F."/>
            <person name="Goodwin L."/>
            <person name="Pitluck S."/>
            <person name="Peters L."/>
            <person name="Ovchinnikova G."/>
            <person name="Lu M."/>
            <person name="Land M.L."/>
            <person name="Hauser L."/>
            <person name="Pester M."/>
            <person name="Spring S."/>
            <person name="Ollivier B."/>
            <person name="Rattei T."/>
            <person name="Klenk H.-P."/>
            <person name="Wagner M."/>
            <person name="Loy A."/>
            <person name="Woyke T.J."/>
        </authorList>
    </citation>
    <scope>NUCLEOTIDE SEQUENCE [LARGE SCALE GENOMIC DNA]</scope>
    <source>
        <strain evidence="1 2">DSM 17734</strain>
    </source>
</reference>
<evidence type="ECO:0000313" key="2">
    <source>
        <dbReference type="Proteomes" id="UP000005104"/>
    </source>
</evidence>
<gene>
    <name evidence="1" type="ORF">DesyoDRAFT_0377</name>
</gene>